<evidence type="ECO:0000313" key="2">
    <source>
        <dbReference type="EMBL" id="CNE32553.1"/>
    </source>
</evidence>
<evidence type="ECO:0000259" key="1">
    <source>
        <dbReference type="PROSITE" id="PS51186"/>
    </source>
</evidence>
<proteinExistence type="predicted"/>
<dbReference type="InterPro" id="IPR000182">
    <property type="entry name" value="GNAT_dom"/>
</dbReference>
<dbReference type="Gene3D" id="3.40.630.30">
    <property type="match status" value="1"/>
</dbReference>
<protein>
    <recommendedName>
        <fullName evidence="1">N-acetyltransferase domain-containing protein</fullName>
    </recommendedName>
</protein>
<dbReference type="EMBL" id="CPYI01000003">
    <property type="protein sequence ID" value="CNE32553.1"/>
    <property type="molecule type" value="Genomic_DNA"/>
</dbReference>
<dbReference type="Proteomes" id="UP000045824">
    <property type="component" value="Unassembled WGS sequence"/>
</dbReference>
<dbReference type="AlphaFoldDB" id="A0A0T9KV06"/>
<accession>A0A0T9KV06</accession>
<dbReference type="RefSeq" id="WP_050094364.1">
    <property type="nucleotide sequence ID" value="NZ_CABHXV010000078.1"/>
</dbReference>
<dbReference type="SUPFAM" id="SSF55729">
    <property type="entry name" value="Acyl-CoA N-acyltransferases (Nat)"/>
    <property type="match status" value="1"/>
</dbReference>
<dbReference type="GO" id="GO:0016747">
    <property type="term" value="F:acyltransferase activity, transferring groups other than amino-acyl groups"/>
    <property type="evidence" value="ECO:0007669"/>
    <property type="project" value="InterPro"/>
</dbReference>
<dbReference type="PROSITE" id="PS51186">
    <property type="entry name" value="GNAT"/>
    <property type="match status" value="1"/>
</dbReference>
<gene>
    <name evidence="2" type="ORF">ERS008491_00939</name>
</gene>
<feature type="domain" description="N-acetyltransferase" evidence="1">
    <location>
        <begin position="1"/>
        <end position="180"/>
    </location>
</feature>
<reference evidence="2 3" key="1">
    <citation type="submission" date="2015-03" db="EMBL/GenBank/DDBJ databases">
        <authorList>
            <person name="Murphy D."/>
        </authorList>
    </citation>
    <scope>NUCLEOTIDE SEQUENCE [LARGE SCALE GENOMIC DNA]</scope>
    <source>
        <strain evidence="2 3">FCF326</strain>
    </source>
</reference>
<sequence length="182" mass="20305">MKIRPAQPADYPAILQLQSQNTPENLSPEQRKQGFIVSQMDEKQLDSINRGLGILVAIEDEQVAAFVCLSRTHQQPRPPVVDAMLEAISQQQFHGKALNELRVFLYGPVCIDNRWRGKGVLSQLFAAVKAHTCKDFDVGAAFVNHDNPHSLAAHVKGLNMTPICEFTCQQQHYQLLVFATTA</sequence>
<organism evidence="2 3">
    <name type="scientific">Yersinia kristensenii</name>
    <dbReference type="NCBI Taxonomy" id="28152"/>
    <lineage>
        <taxon>Bacteria</taxon>
        <taxon>Pseudomonadati</taxon>
        <taxon>Pseudomonadota</taxon>
        <taxon>Gammaproteobacteria</taxon>
        <taxon>Enterobacterales</taxon>
        <taxon>Yersiniaceae</taxon>
        <taxon>Yersinia</taxon>
    </lineage>
</organism>
<dbReference type="InterPro" id="IPR016181">
    <property type="entry name" value="Acyl_CoA_acyltransferase"/>
</dbReference>
<name>A0A0T9KV06_YERKR</name>
<evidence type="ECO:0000313" key="3">
    <source>
        <dbReference type="Proteomes" id="UP000045824"/>
    </source>
</evidence>